<dbReference type="NCBIfam" id="TIGR02593">
    <property type="entry name" value="CRISPR_cas5"/>
    <property type="match status" value="1"/>
</dbReference>
<dbReference type="InterPro" id="IPR013421">
    <property type="entry name" value="CRISPR-assoc_prot_Cas5_HALMA"/>
</dbReference>
<keyword evidence="3" id="KW-1185">Reference proteome</keyword>
<sequence>MRTLIFDIWGEWGHFRKYYSTSSPLTFSVLPPTAAYGILGAVLGLSKENNMYLTQLKEAHTRIGVGLIHPVKKIMFGLNLINTKGNVWVPKQRREGARTQIRTEFLKDARFRLFVAMDDEALYNKLVSHIKQHKTYYTVSLGLSELLANFQFVDEIDGHWKKSTGEPVEMHTVVPLSLIRHKGVRLQPGKRYKKERLPLDMNDVRIVSAYEECLFDMNGQTIEADVAHYYEGTGNNGTIYRYVFLNERISESVVQQGEVL</sequence>
<dbReference type="Gene3D" id="3.30.70.2660">
    <property type="match status" value="1"/>
</dbReference>
<accession>A0ABU0CWJ2</accession>
<evidence type="ECO:0000313" key="2">
    <source>
        <dbReference type="EMBL" id="MDQ0340794.1"/>
    </source>
</evidence>
<proteinExistence type="predicted"/>
<organism evidence="2 3">
    <name type="scientific">Caldalkalibacillus uzonensis</name>
    <dbReference type="NCBI Taxonomy" id="353224"/>
    <lineage>
        <taxon>Bacteria</taxon>
        <taxon>Bacillati</taxon>
        <taxon>Bacillota</taxon>
        <taxon>Bacilli</taxon>
        <taxon>Bacillales</taxon>
        <taxon>Bacillaceae</taxon>
        <taxon>Caldalkalibacillus</taxon>
    </lineage>
</organism>
<dbReference type="InterPro" id="IPR021124">
    <property type="entry name" value="CRISPR-assoc_prot_Cas5"/>
</dbReference>
<dbReference type="RefSeq" id="WP_307343042.1">
    <property type="nucleotide sequence ID" value="NZ_JAUSUQ010000019.1"/>
</dbReference>
<reference evidence="2 3" key="1">
    <citation type="submission" date="2023-07" db="EMBL/GenBank/DDBJ databases">
        <title>Genomic Encyclopedia of Type Strains, Phase IV (KMG-IV): sequencing the most valuable type-strain genomes for metagenomic binning, comparative biology and taxonomic classification.</title>
        <authorList>
            <person name="Goeker M."/>
        </authorList>
    </citation>
    <scope>NUCLEOTIDE SEQUENCE [LARGE SCALE GENOMIC DNA]</scope>
    <source>
        <strain evidence="2 3">DSM 17740</strain>
    </source>
</reference>
<name>A0ABU0CWJ2_9BACI</name>
<dbReference type="Pfam" id="PF09704">
    <property type="entry name" value="Cas_Cas5d"/>
    <property type="match status" value="1"/>
</dbReference>
<evidence type="ECO:0000313" key="3">
    <source>
        <dbReference type="Proteomes" id="UP001232445"/>
    </source>
</evidence>
<protein>
    <submittedName>
        <fullName evidence="2">CRISPR-associated protein Cas5h</fullName>
    </submittedName>
</protein>
<dbReference type="InterPro" id="IPR013422">
    <property type="entry name" value="CRISPR-assoc_prot_Cas5_N"/>
</dbReference>
<evidence type="ECO:0000256" key="1">
    <source>
        <dbReference type="ARBA" id="ARBA00023118"/>
    </source>
</evidence>
<dbReference type="EMBL" id="JAUSUQ010000019">
    <property type="protein sequence ID" value="MDQ0340794.1"/>
    <property type="molecule type" value="Genomic_DNA"/>
</dbReference>
<dbReference type="NCBIfam" id="TIGR02592">
    <property type="entry name" value="cas_Cas5h"/>
    <property type="match status" value="1"/>
</dbReference>
<comment type="caution">
    <text evidence="2">The sequence shown here is derived from an EMBL/GenBank/DDBJ whole genome shotgun (WGS) entry which is preliminary data.</text>
</comment>
<gene>
    <name evidence="2" type="ORF">J2S00_003634</name>
</gene>
<keyword evidence="1" id="KW-0051">Antiviral defense</keyword>
<dbReference type="Proteomes" id="UP001232445">
    <property type="component" value="Unassembled WGS sequence"/>
</dbReference>